<protein>
    <submittedName>
        <fullName evidence="2">IS1595 family transposase</fullName>
    </submittedName>
</protein>
<reference evidence="2" key="1">
    <citation type="submission" date="2021-01" db="EMBL/GenBank/DDBJ databases">
        <title>Marivirga aurantiaca sp. nov., isolated from intertidal surface sediments.</title>
        <authorList>
            <person name="Zhang M."/>
        </authorList>
    </citation>
    <scope>NUCLEOTIDE SEQUENCE</scope>
    <source>
        <strain evidence="2">S37H4</strain>
    </source>
</reference>
<dbReference type="AlphaFoldDB" id="A0A935C6T3"/>
<dbReference type="Pfam" id="PF12762">
    <property type="entry name" value="DDE_Tnp_IS1595"/>
    <property type="match status" value="1"/>
</dbReference>
<dbReference type="InterPro" id="IPR024442">
    <property type="entry name" value="Transposase_Zn_ribbon"/>
</dbReference>
<feature type="domain" description="ISXO2-like transposase" evidence="1">
    <location>
        <begin position="120"/>
        <end position="256"/>
    </location>
</feature>
<accession>A0A935C6T3</accession>
<evidence type="ECO:0000313" key="3">
    <source>
        <dbReference type="Proteomes" id="UP000611723"/>
    </source>
</evidence>
<name>A0A935C6T3_9BACT</name>
<dbReference type="Pfam" id="PF12760">
    <property type="entry name" value="Zn_ribbon_IS1595"/>
    <property type="match status" value="1"/>
</dbReference>
<proteinExistence type="predicted"/>
<dbReference type="SMART" id="SM01126">
    <property type="entry name" value="DDE_Tnp_IS1595"/>
    <property type="match status" value="1"/>
</dbReference>
<dbReference type="InterPro" id="IPR024445">
    <property type="entry name" value="Tnp_ISXO2-like"/>
</dbReference>
<evidence type="ECO:0000313" key="2">
    <source>
        <dbReference type="EMBL" id="MBK6264550.1"/>
    </source>
</evidence>
<keyword evidence="3" id="KW-1185">Reference proteome</keyword>
<dbReference type="RefSeq" id="WP_201430241.1">
    <property type="nucleotide sequence ID" value="NZ_JAEQBW010000002.1"/>
</dbReference>
<dbReference type="EMBL" id="JAEQBW010000002">
    <property type="protein sequence ID" value="MBK6264550.1"/>
    <property type="molecule type" value="Genomic_DNA"/>
</dbReference>
<dbReference type="NCBIfam" id="NF033547">
    <property type="entry name" value="transpos_IS1595"/>
    <property type="match status" value="1"/>
</dbReference>
<comment type="caution">
    <text evidence="2">The sequence shown here is derived from an EMBL/GenBank/DDBJ whole genome shotgun (WGS) entry which is preliminary data.</text>
</comment>
<gene>
    <name evidence="2" type="ORF">JKA74_05825</name>
</gene>
<sequence>MKFEKMFATEEQCLEYIKKIRYSNGYVCRKCQNRDYWVNNRGVLKCRKCRDEISVTSGTIFHNSKLPMILVFRALWWMVAQKNGVSATGLQRILGIGSYRTAWSWLHKFRSLMLYAEQEKLNGNVEVDDVFIGGKNSGKQVAVVIAIELSQKGTRRVKMAILPLKSEKAHINFILQNINKGSTLITDSRSVFKGLKNLGYDHCVESNKAVLDEKEILPNVYRVASLIRRWLLGTHQNFIGQQYLSNYLDEYTFRYNRRKSNNRGLLFYKLLEQGIIHQSIDYKSVKRM</sequence>
<evidence type="ECO:0000259" key="1">
    <source>
        <dbReference type="SMART" id="SM01126"/>
    </source>
</evidence>
<organism evidence="2 3">
    <name type="scientific">Marivirga aurantiaca</name>
    <dbReference type="NCBI Taxonomy" id="2802615"/>
    <lineage>
        <taxon>Bacteria</taxon>
        <taxon>Pseudomonadati</taxon>
        <taxon>Bacteroidota</taxon>
        <taxon>Cytophagia</taxon>
        <taxon>Cytophagales</taxon>
        <taxon>Marivirgaceae</taxon>
        <taxon>Marivirga</taxon>
    </lineage>
</organism>
<dbReference type="Proteomes" id="UP000611723">
    <property type="component" value="Unassembled WGS sequence"/>
</dbReference>